<comment type="caution">
    <text evidence="1">The sequence shown here is derived from an EMBL/GenBank/DDBJ whole genome shotgun (WGS) entry which is preliminary data.</text>
</comment>
<accession>A0ABQ1QPU9</accession>
<dbReference type="Pfam" id="PF10094">
    <property type="entry name" value="DUF2332"/>
    <property type="match status" value="1"/>
</dbReference>
<gene>
    <name evidence="1" type="ORF">GCM10011358_22680</name>
</gene>
<name>A0ABQ1QPU9_9RHOB</name>
<dbReference type="Proteomes" id="UP000617355">
    <property type="component" value="Unassembled WGS sequence"/>
</dbReference>
<keyword evidence="2" id="KW-1185">Reference proteome</keyword>
<proteinExistence type="predicted"/>
<dbReference type="InterPro" id="IPR011200">
    <property type="entry name" value="UCP012608"/>
</dbReference>
<organism evidence="1 2">
    <name type="scientific">Sinisalibacter lacisalsi</name>
    <dbReference type="NCBI Taxonomy" id="1526570"/>
    <lineage>
        <taxon>Bacteria</taxon>
        <taxon>Pseudomonadati</taxon>
        <taxon>Pseudomonadota</taxon>
        <taxon>Alphaproteobacteria</taxon>
        <taxon>Rhodobacterales</taxon>
        <taxon>Roseobacteraceae</taxon>
        <taxon>Sinisalibacter</taxon>
    </lineage>
</organism>
<dbReference type="EMBL" id="BMGI01000003">
    <property type="protein sequence ID" value="GGD38330.1"/>
    <property type="molecule type" value="Genomic_DNA"/>
</dbReference>
<protein>
    <recommendedName>
        <fullName evidence="3">DUF2332 domain-containing protein</fullName>
    </recommendedName>
</protein>
<reference evidence="2" key="1">
    <citation type="journal article" date="2019" name="Int. J. Syst. Evol. Microbiol.">
        <title>The Global Catalogue of Microorganisms (GCM) 10K type strain sequencing project: providing services to taxonomists for standard genome sequencing and annotation.</title>
        <authorList>
            <consortium name="The Broad Institute Genomics Platform"/>
            <consortium name="The Broad Institute Genome Sequencing Center for Infectious Disease"/>
            <person name="Wu L."/>
            <person name="Ma J."/>
        </authorList>
    </citation>
    <scope>NUCLEOTIDE SEQUENCE [LARGE SCALE GENOMIC DNA]</scope>
    <source>
        <strain evidence="2">CGMCC 1.12922</strain>
    </source>
</reference>
<dbReference type="RefSeq" id="WP_188527762.1">
    <property type="nucleotide sequence ID" value="NZ_BMGI01000003.1"/>
</dbReference>
<evidence type="ECO:0000313" key="1">
    <source>
        <dbReference type="EMBL" id="GGD38330.1"/>
    </source>
</evidence>
<dbReference type="PIRSF" id="PIRSF012608">
    <property type="entry name" value="UCP012608"/>
    <property type="match status" value="1"/>
</dbReference>
<evidence type="ECO:0008006" key="3">
    <source>
        <dbReference type="Google" id="ProtNLM"/>
    </source>
</evidence>
<evidence type="ECO:0000313" key="2">
    <source>
        <dbReference type="Proteomes" id="UP000617355"/>
    </source>
</evidence>
<sequence length="352" mass="38705">MTLEDAFLDQARSNRALGSPFTARVLSLAATRLVPGNPVADRMRGWQGDIGSRGASLPLRFLGGLHALVLTGDCPELAACYPPNPRPDDATLAAALDTALGRHQPTLMRWLDLPPQTNEVRRAAVMIAAAHWLAVHFGLSRFVASELGASAGLNLMWDRFRLDLACGIFGPRASGVRLDPEWRGPCLPEADIEVIDRRGVDIAPLNPHDPDDALRLTSYLWSDQPWRIERTRAAIEIAEADVDKGDAGDWLARRLATEHPGAIHLVTHTVAWQYFPENTCQTCLDAFAEAGARATRDAPLARLSMEGDTRRGEGAPIELTIWPGGRTHKLGRVDFHGRWVDWKPPADPRRKT</sequence>